<evidence type="ECO:0000313" key="12">
    <source>
        <dbReference type="Proteomes" id="UP000306980"/>
    </source>
</evidence>
<comment type="caution">
    <text evidence="11">The sequence shown here is derived from an EMBL/GenBank/DDBJ whole genome shotgun (WGS) entry which is preliminary data.</text>
</comment>
<feature type="transmembrane region" description="Helical" evidence="9">
    <location>
        <begin position="12"/>
        <end position="31"/>
    </location>
</feature>
<dbReference type="PANTHER" id="PTHR33451">
    <property type="entry name" value="MALATE-2H(+)/NA(+)-LACTATE ANTIPORTER"/>
    <property type="match status" value="1"/>
</dbReference>
<reference evidence="11 12" key="1">
    <citation type="submission" date="2019-05" db="EMBL/GenBank/DDBJ databases">
        <title>Genomic analysis of Lentibacillus sp. NKC220-2.</title>
        <authorList>
            <person name="Oh Y.J."/>
        </authorList>
    </citation>
    <scope>NUCLEOTIDE SEQUENCE [LARGE SCALE GENOMIC DNA]</scope>
    <source>
        <strain evidence="11 12">NKC220-2</strain>
    </source>
</reference>
<dbReference type="Pfam" id="PF03553">
    <property type="entry name" value="Na_H_antiporter"/>
    <property type="match status" value="1"/>
</dbReference>
<evidence type="ECO:0000256" key="1">
    <source>
        <dbReference type="ARBA" id="ARBA00004651"/>
    </source>
</evidence>
<dbReference type="Proteomes" id="UP000306980">
    <property type="component" value="Unassembled WGS sequence"/>
</dbReference>
<comment type="subcellular location">
    <subcellularLocation>
        <location evidence="1">Cell membrane</location>
        <topology evidence="1">Multi-pass membrane protein</topology>
    </subcellularLocation>
</comment>
<proteinExistence type="inferred from homology"/>
<dbReference type="InterPro" id="IPR004770">
    <property type="entry name" value="Na/H_antiport_NhaC"/>
</dbReference>
<feature type="domain" description="Na+/H+ antiporter NhaC-like C-terminal" evidence="10">
    <location>
        <begin position="160"/>
        <end position="465"/>
    </location>
</feature>
<keyword evidence="4" id="KW-1003">Cell membrane</keyword>
<feature type="transmembrane region" description="Helical" evidence="9">
    <location>
        <begin position="194"/>
        <end position="215"/>
    </location>
</feature>
<keyword evidence="3" id="KW-0050">Antiport</keyword>
<evidence type="ECO:0000256" key="5">
    <source>
        <dbReference type="ARBA" id="ARBA00022692"/>
    </source>
</evidence>
<feature type="transmembrane region" description="Helical" evidence="9">
    <location>
        <begin position="235"/>
        <end position="255"/>
    </location>
</feature>
<dbReference type="EMBL" id="VCIA01000001">
    <property type="protein sequence ID" value="TMN21649.1"/>
    <property type="molecule type" value="Genomic_DNA"/>
</dbReference>
<keyword evidence="7 9" id="KW-0472">Membrane</keyword>
<keyword evidence="6 9" id="KW-1133">Transmembrane helix</keyword>
<feature type="transmembrane region" description="Helical" evidence="9">
    <location>
        <begin position="360"/>
        <end position="387"/>
    </location>
</feature>
<evidence type="ECO:0000256" key="2">
    <source>
        <dbReference type="ARBA" id="ARBA00022448"/>
    </source>
</evidence>
<feature type="transmembrane region" description="Helical" evidence="9">
    <location>
        <begin position="135"/>
        <end position="163"/>
    </location>
</feature>
<feature type="transmembrane region" description="Helical" evidence="9">
    <location>
        <begin position="319"/>
        <end position="339"/>
    </location>
</feature>
<name>A0A5S3QIU3_9BACI</name>
<evidence type="ECO:0000256" key="9">
    <source>
        <dbReference type="SAM" id="Phobius"/>
    </source>
</evidence>
<feature type="transmembrane region" description="Helical" evidence="9">
    <location>
        <begin position="443"/>
        <end position="465"/>
    </location>
</feature>
<feature type="transmembrane region" description="Helical" evidence="9">
    <location>
        <begin position="262"/>
        <end position="280"/>
    </location>
</feature>
<keyword evidence="2" id="KW-0813">Transport</keyword>
<accession>A0A5S3QIU3</accession>
<evidence type="ECO:0000313" key="11">
    <source>
        <dbReference type="EMBL" id="TMN21649.1"/>
    </source>
</evidence>
<evidence type="ECO:0000259" key="10">
    <source>
        <dbReference type="Pfam" id="PF03553"/>
    </source>
</evidence>
<dbReference type="GO" id="GO:0005886">
    <property type="term" value="C:plasma membrane"/>
    <property type="evidence" value="ECO:0007669"/>
    <property type="project" value="UniProtKB-SubCell"/>
</dbReference>
<feature type="transmembrane region" description="Helical" evidence="9">
    <location>
        <begin position="109"/>
        <end position="129"/>
    </location>
</feature>
<feature type="transmembrane region" description="Helical" evidence="9">
    <location>
        <begin position="76"/>
        <end position="102"/>
    </location>
</feature>
<dbReference type="InterPro" id="IPR052180">
    <property type="entry name" value="NhaC_Na-H+_Antiporter"/>
</dbReference>
<evidence type="ECO:0000256" key="8">
    <source>
        <dbReference type="ARBA" id="ARBA00038435"/>
    </source>
</evidence>
<dbReference type="AlphaFoldDB" id="A0A5S3QIU3"/>
<evidence type="ECO:0000256" key="4">
    <source>
        <dbReference type="ARBA" id="ARBA00022475"/>
    </source>
</evidence>
<comment type="similarity">
    <text evidence="8">Belongs to the NhaC Na(+)/H(+) (TC 2.A.35) antiporter family.</text>
</comment>
<dbReference type="NCBIfam" id="TIGR00931">
    <property type="entry name" value="antiport_nhaC"/>
    <property type="match status" value="1"/>
</dbReference>
<dbReference type="PANTHER" id="PTHR33451:SF3">
    <property type="entry name" value="MALATE-2H(+)_NA(+)-LACTATE ANTIPORTER"/>
    <property type="match status" value="1"/>
</dbReference>
<keyword evidence="5 9" id="KW-0812">Transmembrane</keyword>
<evidence type="ECO:0000256" key="6">
    <source>
        <dbReference type="ARBA" id="ARBA00022989"/>
    </source>
</evidence>
<organism evidence="11 12">
    <name type="scientific">Lentibacillus cibarius</name>
    <dbReference type="NCBI Taxonomy" id="2583219"/>
    <lineage>
        <taxon>Bacteria</taxon>
        <taxon>Bacillati</taxon>
        <taxon>Bacillota</taxon>
        <taxon>Bacilli</taxon>
        <taxon>Bacillales</taxon>
        <taxon>Bacillaceae</taxon>
        <taxon>Lentibacillus</taxon>
    </lineage>
</organism>
<gene>
    <name evidence="11" type="primary">nhaC</name>
    <name evidence="11" type="ORF">FFL34_05635</name>
</gene>
<dbReference type="GO" id="GO:0015297">
    <property type="term" value="F:antiporter activity"/>
    <property type="evidence" value="ECO:0007669"/>
    <property type="project" value="UniProtKB-KW"/>
</dbReference>
<evidence type="ECO:0000256" key="3">
    <source>
        <dbReference type="ARBA" id="ARBA00022449"/>
    </source>
</evidence>
<evidence type="ECO:0000256" key="7">
    <source>
        <dbReference type="ARBA" id="ARBA00023136"/>
    </source>
</evidence>
<dbReference type="InterPro" id="IPR018461">
    <property type="entry name" value="Na/H_Antiport_NhaC-like_C"/>
</dbReference>
<dbReference type="OrthoDB" id="9762978at2"/>
<protein>
    <submittedName>
        <fullName evidence="11">Na+/H+ antiporter NhaC</fullName>
    </submittedName>
</protein>
<sequence length="488" mass="52483">MFMEKREPTFIESILALSFMVIFVFGGFFLFNLDVALMLVASAACAGLLAKRLGYTWNDLEKAIGERLMRATPAILIIWTIGIVIATFIFSGSIPMLIFYGMQIIQPEYIFVTSFVICIIFSTLIGSSWGSGGTAGVALISIAAGLGAPLDITAAAIICGAIFGDKMSPLSETTNLASLTSGVNIYEHIKSMMWTTLPATIISFIVFFIAGKSVNFSTQNVATNDLGLVNDLGSIYSWNLLLLVPFVIILLGAILKQPPVPVMLTACLVALIIGVTYQGFSLQDGVSAASDGFEVSMISGVNPDQLSSDTLSLLNRGGFVSMLGVIIIIYCGYAYTSVISEAGFFKRALHPLTNRVRKRGPLVVMTLLSQSLLFMFSGTSYIGFLMVPEMFKKSFLKVGMAAKTLSRSLEDAGTVIGPLVPWSSAGVFFSSTLGVSIYGSSGYAIWSVLCYVTPVIAIILAYTGIGVYKMSKEEKEEALNQYELNKTS</sequence>